<dbReference type="PANTHER" id="PTHR43685:SF2">
    <property type="entry name" value="GLYCOSYLTRANSFERASE 2-LIKE DOMAIN-CONTAINING PROTEIN"/>
    <property type="match status" value="1"/>
</dbReference>
<feature type="domain" description="Glycosyltransferase 2-like" evidence="1">
    <location>
        <begin position="9"/>
        <end position="140"/>
    </location>
</feature>
<dbReference type="InterPro" id="IPR029044">
    <property type="entry name" value="Nucleotide-diphossugar_trans"/>
</dbReference>
<name>A0A1M4VBH6_9BACT</name>
<gene>
    <name evidence="2" type="ORF">SAMN05444008_102204</name>
</gene>
<dbReference type="SUPFAM" id="SSF53448">
    <property type="entry name" value="Nucleotide-diphospho-sugar transferases"/>
    <property type="match status" value="1"/>
</dbReference>
<dbReference type="EMBL" id="FQUO01000002">
    <property type="protein sequence ID" value="SHE66178.1"/>
    <property type="molecule type" value="Genomic_DNA"/>
</dbReference>
<dbReference type="PANTHER" id="PTHR43685">
    <property type="entry name" value="GLYCOSYLTRANSFERASE"/>
    <property type="match status" value="1"/>
</dbReference>
<organism evidence="2 3">
    <name type="scientific">Cnuella takakiae</name>
    <dbReference type="NCBI Taxonomy" id="1302690"/>
    <lineage>
        <taxon>Bacteria</taxon>
        <taxon>Pseudomonadati</taxon>
        <taxon>Bacteroidota</taxon>
        <taxon>Chitinophagia</taxon>
        <taxon>Chitinophagales</taxon>
        <taxon>Chitinophagaceae</taxon>
        <taxon>Cnuella</taxon>
    </lineage>
</organism>
<dbReference type="GO" id="GO:0016740">
    <property type="term" value="F:transferase activity"/>
    <property type="evidence" value="ECO:0007669"/>
    <property type="project" value="UniProtKB-KW"/>
</dbReference>
<keyword evidence="2" id="KW-0808">Transferase</keyword>
<evidence type="ECO:0000313" key="3">
    <source>
        <dbReference type="Proteomes" id="UP000184368"/>
    </source>
</evidence>
<dbReference type="Proteomes" id="UP000184368">
    <property type="component" value="Unassembled WGS sequence"/>
</dbReference>
<dbReference type="STRING" id="1302690.BUE76_12695"/>
<dbReference type="Pfam" id="PF00535">
    <property type="entry name" value="Glycos_transf_2"/>
    <property type="match status" value="1"/>
</dbReference>
<dbReference type="AlphaFoldDB" id="A0A1M4VBH6"/>
<dbReference type="CDD" id="cd00761">
    <property type="entry name" value="Glyco_tranf_GTA_type"/>
    <property type="match status" value="1"/>
</dbReference>
<sequence length="305" mass="33993">MDTLKPQISVVVCSYNRADYIIDAVESLNKQTLRKELFEVFVVDNNSIDNTGALVQDYMQAHPGFHLHYLSEQKQGASFARNTGASFATGTILCFMDDDAVAAPDYLERMLRFFEQYPDAVGLGGRIIPRYIPAEPKWMSYYVSSMVGNFDYSPTLVPFAAGKYPLESNMAVRKNAFDTIGGFNTALPGVAGELRVGGEGKDFFLRLQQDGAPVYYDPKLVVHHVVEVKKLTPHYLYRVASGYGRGEKVRTLAIGKTAYWKKILEYGFKLGAAMVLGLGYALKGKPAQTWPVIRFRIDALKGLLE</sequence>
<dbReference type="OrthoDB" id="597270at2"/>
<reference evidence="2 3" key="1">
    <citation type="submission" date="2016-11" db="EMBL/GenBank/DDBJ databases">
        <authorList>
            <person name="Jaros S."/>
            <person name="Januszkiewicz K."/>
            <person name="Wedrychowicz H."/>
        </authorList>
    </citation>
    <scope>NUCLEOTIDE SEQUENCE [LARGE SCALE GENOMIC DNA]</scope>
    <source>
        <strain evidence="2 3">DSM 26897</strain>
    </source>
</reference>
<keyword evidence="3" id="KW-1185">Reference proteome</keyword>
<dbReference type="InterPro" id="IPR050834">
    <property type="entry name" value="Glycosyltransf_2"/>
</dbReference>
<protein>
    <submittedName>
        <fullName evidence="2">Glycosyltransferase, GT2 family</fullName>
    </submittedName>
</protein>
<evidence type="ECO:0000313" key="2">
    <source>
        <dbReference type="EMBL" id="SHE66178.1"/>
    </source>
</evidence>
<dbReference type="RefSeq" id="WP_073039868.1">
    <property type="nucleotide sequence ID" value="NZ_FQUO01000002.1"/>
</dbReference>
<accession>A0A1M4VBH6</accession>
<proteinExistence type="predicted"/>
<dbReference type="InterPro" id="IPR001173">
    <property type="entry name" value="Glyco_trans_2-like"/>
</dbReference>
<dbReference type="Gene3D" id="3.90.550.10">
    <property type="entry name" value="Spore Coat Polysaccharide Biosynthesis Protein SpsA, Chain A"/>
    <property type="match status" value="1"/>
</dbReference>
<evidence type="ECO:0000259" key="1">
    <source>
        <dbReference type="Pfam" id="PF00535"/>
    </source>
</evidence>